<dbReference type="Gene3D" id="3.90.550.10">
    <property type="entry name" value="Spore Coat Polysaccharide Biosynthesis Protein SpsA, Chain A"/>
    <property type="match status" value="1"/>
</dbReference>
<evidence type="ECO:0000256" key="4">
    <source>
        <dbReference type="ARBA" id="ARBA00022676"/>
    </source>
</evidence>
<sequence>MLEVLDTVRDFFIAFLFFYPLFMAYLWMIGAVYYYWRRERGRPSYRNEPKLPHYPGVSLVVPCFNEGAHLVETIEALARQTYPNFEIIAVNDGSSDETGTTLDALAAEYECLRVVHFTGNQGKAMGLRMAAMVSPHEFLVCIDGDALLDPHATTWIMSHFINGPRVGAVTGNPRIRTRSTLLGRVQVGEFSAIIGMIKRAQRIYGRVFTVSGVVSGFRKSALHQVGYWGLDKVTEDIDISWKLQINHWDIRFEPNALCWILMPETLRGLWKQRVRWAQGGYEVLLHNLPRMFRWKVRRMWPVVLEFLVAMAWSYSMLAVAVLWLLGCFLPLPEYLALPSMIPDWPGVVLGLTCLLQFAVSLTIDARYEGGLGRYYYWMIWYPLAFWLISLFSSIVGLPRAIFKRRGRRATWVSPDRGIAGENAGEGS</sequence>
<feature type="transmembrane region" description="Helical" evidence="10">
    <location>
        <begin position="375"/>
        <end position="397"/>
    </location>
</feature>
<dbReference type="KEGG" id="gsb:GSUB_13485"/>
<dbReference type="NCBIfam" id="TIGR03937">
    <property type="entry name" value="PgaC_IcaA"/>
    <property type="match status" value="1"/>
</dbReference>
<evidence type="ECO:0000256" key="9">
    <source>
        <dbReference type="NCBIfam" id="TIGR03937"/>
    </source>
</evidence>
<keyword evidence="12" id="KW-1185">Reference proteome</keyword>
<keyword evidence="7 10" id="KW-1133">Transmembrane helix</keyword>
<dbReference type="InterPro" id="IPR023853">
    <property type="entry name" value="PGA_PgaC/IcaA"/>
</dbReference>
<comment type="subcellular location">
    <subcellularLocation>
        <location evidence="1 10">Cell membrane</location>
        <topology evidence="1 10">Multi-pass membrane protein</topology>
    </subcellularLocation>
</comment>
<dbReference type="CDD" id="cd06423">
    <property type="entry name" value="CESA_like"/>
    <property type="match status" value="1"/>
</dbReference>
<dbReference type="GO" id="GO:0005886">
    <property type="term" value="C:plasma membrane"/>
    <property type="evidence" value="ECO:0007669"/>
    <property type="project" value="UniProtKB-SubCell"/>
</dbReference>
<evidence type="ECO:0000256" key="6">
    <source>
        <dbReference type="ARBA" id="ARBA00022692"/>
    </source>
</evidence>
<evidence type="ECO:0000256" key="5">
    <source>
        <dbReference type="ARBA" id="ARBA00022679"/>
    </source>
</evidence>
<keyword evidence="5 10" id="KW-0808">Transferase</keyword>
<dbReference type="PANTHER" id="PTHR43630">
    <property type="entry name" value="POLY-BETA-1,6-N-ACETYL-D-GLUCOSAMINE SYNTHASE"/>
    <property type="match status" value="1"/>
</dbReference>
<evidence type="ECO:0000256" key="2">
    <source>
        <dbReference type="ARBA" id="ARBA00006739"/>
    </source>
</evidence>
<dbReference type="PANTHER" id="PTHR43630:SF1">
    <property type="entry name" value="POLY-BETA-1,6-N-ACETYL-D-GLUCOSAMINE SYNTHASE"/>
    <property type="match status" value="1"/>
</dbReference>
<dbReference type="Pfam" id="PF13641">
    <property type="entry name" value="Glyco_tranf_2_3"/>
    <property type="match status" value="1"/>
</dbReference>
<feature type="transmembrane region" description="Helical" evidence="10">
    <location>
        <begin position="344"/>
        <end position="363"/>
    </location>
</feature>
<comment type="similarity">
    <text evidence="2 10">Belongs to the glycosyltransferase 2 family.</text>
</comment>
<keyword evidence="8 10" id="KW-0472">Membrane</keyword>
<dbReference type="EMBL" id="CP010311">
    <property type="protein sequence ID" value="AJF07371.1"/>
    <property type="molecule type" value="Genomic_DNA"/>
</dbReference>
<dbReference type="SUPFAM" id="SSF53448">
    <property type="entry name" value="Nucleotide-diphospho-sugar transferases"/>
    <property type="match status" value="1"/>
</dbReference>
<accession>A0A0B5FUS7</accession>
<keyword evidence="3 10" id="KW-1003">Cell membrane</keyword>
<dbReference type="InterPro" id="IPR029044">
    <property type="entry name" value="Nucleotide-diphossugar_trans"/>
</dbReference>
<keyword evidence="6 10" id="KW-0812">Transmembrane</keyword>
<dbReference type="GO" id="GO:0008375">
    <property type="term" value="F:acetylglucosaminyltransferase activity"/>
    <property type="evidence" value="ECO:0007669"/>
    <property type="project" value="UniProtKB-UniRule"/>
</dbReference>
<evidence type="ECO:0000256" key="8">
    <source>
        <dbReference type="ARBA" id="ARBA00023136"/>
    </source>
</evidence>
<reference evidence="11 12" key="1">
    <citation type="journal article" date="2015" name="Genome Announc.">
        <title>Genomes of Geoalkalibacter ferrihydriticus Z-0531T and Geoalkalibacter subterraneus Red1T, Two Haloalkaliphilic Metal-Reducing Deltaproteobacteria.</title>
        <authorList>
            <person name="Badalamenti J.P."/>
            <person name="Krajmalnik-Brown R."/>
            <person name="Torres C.I."/>
            <person name="Bond D.R."/>
        </authorList>
    </citation>
    <scope>NUCLEOTIDE SEQUENCE [LARGE SCALE GENOMIC DNA]</scope>
    <source>
        <strain evidence="11 12">Red1</strain>
    </source>
</reference>
<dbReference type="HOGENOM" id="CLU_023978_0_1_7"/>
<dbReference type="RefSeq" id="WP_040201261.1">
    <property type="nucleotide sequence ID" value="NZ_CP010311.1"/>
</dbReference>
<dbReference type="Proteomes" id="UP000035036">
    <property type="component" value="Chromosome"/>
</dbReference>
<gene>
    <name evidence="11" type="ORF">GSUB_13485</name>
</gene>
<evidence type="ECO:0000256" key="7">
    <source>
        <dbReference type="ARBA" id="ARBA00022989"/>
    </source>
</evidence>
<organism evidence="11 12">
    <name type="scientific">Geoalkalibacter subterraneus</name>
    <dbReference type="NCBI Taxonomy" id="483547"/>
    <lineage>
        <taxon>Bacteria</taxon>
        <taxon>Pseudomonadati</taxon>
        <taxon>Thermodesulfobacteriota</taxon>
        <taxon>Desulfuromonadia</taxon>
        <taxon>Desulfuromonadales</taxon>
        <taxon>Geoalkalibacteraceae</taxon>
        <taxon>Geoalkalibacter</taxon>
    </lineage>
</organism>
<protein>
    <recommendedName>
        <fullName evidence="9 10">Poly-beta-1,6-N-acetyl-D-glucosamine synthase</fullName>
        <shortName evidence="10">Poly-beta-1,6-GlcNAc synthase</shortName>
        <ecNumber evidence="10">2.4.1.-</ecNumber>
    </recommendedName>
</protein>
<dbReference type="GO" id="GO:0043708">
    <property type="term" value="P:cell adhesion involved in biofilm formation"/>
    <property type="evidence" value="ECO:0007669"/>
    <property type="project" value="InterPro"/>
</dbReference>
<evidence type="ECO:0000256" key="10">
    <source>
        <dbReference type="RuleBase" id="RU364028"/>
    </source>
</evidence>
<proteinExistence type="inferred from homology"/>
<dbReference type="EC" id="2.4.1.-" evidence="10"/>
<keyword evidence="4 10" id="KW-0328">Glycosyltransferase</keyword>
<dbReference type="AlphaFoldDB" id="A0A0B5FUS7"/>
<evidence type="ECO:0000256" key="1">
    <source>
        <dbReference type="ARBA" id="ARBA00004651"/>
    </source>
</evidence>
<dbReference type="STRING" id="483547.GSUB_13485"/>
<evidence type="ECO:0000313" key="12">
    <source>
        <dbReference type="Proteomes" id="UP000035036"/>
    </source>
</evidence>
<dbReference type="OrthoDB" id="276604at2"/>
<evidence type="ECO:0000256" key="3">
    <source>
        <dbReference type="ARBA" id="ARBA00022475"/>
    </source>
</evidence>
<evidence type="ECO:0000313" key="11">
    <source>
        <dbReference type="EMBL" id="AJF07371.1"/>
    </source>
</evidence>
<feature type="transmembrane region" description="Helical" evidence="10">
    <location>
        <begin position="300"/>
        <end position="324"/>
    </location>
</feature>
<name>A0A0B5FUS7_9BACT</name>
<feature type="transmembrane region" description="Helical" evidence="10">
    <location>
        <begin position="12"/>
        <end position="36"/>
    </location>
</feature>